<evidence type="ECO:0000256" key="1">
    <source>
        <dbReference type="SAM" id="MobiDB-lite"/>
    </source>
</evidence>
<dbReference type="KEGG" id="hro:HELRODRAFT_159279"/>
<evidence type="ECO:0000313" key="2">
    <source>
        <dbReference type="EMBL" id="ESO12695.1"/>
    </source>
</evidence>
<reference evidence="3" key="3">
    <citation type="submission" date="2015-06" db="UniProtKB">
        <authorList>
            <consortium name="EnsemblMetazoa"/>
        </authorList>
    </citation>
    <scope>IDENTIFICATION</scope>
</reference>
<dbReference type="AlphaFoldDB" id="T1ENT7"/>
<gene>
    <name evidence="3" type="primary">20198237</name>
    <name evidence="2" type="ORF">HELRODRAFT_159279</name>
</gene>
<organism evidence="3 4">
    <name type="scientific">Helobdella robusta</name>
    <name type="common">Californian leech</name>
    <dbReference type="NCBI Taxonomy" id="6412"/>
    <lineage>
        <taxon>Eukaryota</taxon>
        <taxon>Metazoa</taxon>
        <taxon>Spiralia</taxon>
        <taxon>Lophotrochozoa</taxon>
        <taxon>Annelida</taxon>
        <taxon>Clitellata</taxon>
        <taxon>Hirudinea</taxon>
        <taxon>Rhynchobdellida</taxon>
        <taxon>Glossiphoniidae</taxon>
        <taxon>Helobdella</taxon>
    </lineage>
</organism>
<reference evidence="2 4" key="2">
    <citation type="journal article" date="2013" name="Nature">
        <title>Insights into bilaterian evolution from three spiralian genomes.</title>
        <authorList>
            <person name="Simakov O."/>
            <person name="Marletaz F."/>
            <person name="Cho S.J."/>
            <person name="Edsinger-Gonzales E."/>
            <person name="Havlak P."/>
            <person name="Hellsten U."/>
            <person name="Kuo D.H."/>
            <person name="Larsson T."/>
            <person name="Lv J."/>
            <person name="Arendt D."/>
            <person name="Savage R."/>
            <person name="Osoegawa K."/>
            <person name="de Jong P."/>
            <person name="Grimwood J."/>
            <person name="Chapman J.A."/>
            <person name="Shapiro H."/>
            <person name="Aerts A."/>
            <person name="Otillar R.P."/>
            <person name="Terry A.Y."/>
            <person name="Boore J.L."/>
            <person name="Grigoriev I.V."/>
            <person name="Lindberg D.R."/>
            <person name="Seaver E.C."/>
            <person name="Weisblat D.A."/>
            <person name="Putnam N.H."/>
            <person name="Rokhsar D.S."/>
        </authorList>
    </citation>
    <scope>NUCLEOTIDE SEQUENCE</scope>
</reference>
<dbReference type="EnsemblMetazoa" id="HelroT159279">
    <property type="protein sequence ID" value="HelroP159279"/>
    <property type="gene ID" value="HelroG159279"/>
</dbReference>
<keyword evidence="4" id="KW-1185">Reference proteome</keyword>
<dbReference type="GeneID" id="20198237"/>
<evidence type="ECO:0000313" key="3">
    <source>
        <dbReference type="EnsemblMetazoa" id="HelroP159279"/>
    </source>
</evidence>
<dbReference type="HOGENOM" id="CLU_906966_0_0_1"/>
<sequence>MTKPSSRSKRSRTTTLASAQHTNIFTGIIFCGKFKGRQERRSHVHVRKMVTRAWSEKSSADEKDEDSDARRVQDDEDDDVQERRVAPGYLKSSLATHAPILFNPLNLTEGTRDNQMKVSVAASSMATKSSLGGNNKQFAGSNLLISSNHNISHNINYNINSFNKNNNSNNFFTQQNTSFAFYSLFNQHLIKQQMQQQQRLQQQIISDPSNNNNNNNIVSKSGNNFVGNDVNSIVNTSDISDSNNTTFNNINDINNNISINNNSINNHMQLSHSYNCLAKQLHDTERHVIQLRKGLLKYLSLLVLTPI</sequence>
<reference evidence="4" key="1">
    <citation type="submission" date="2012-12" db="EMBL/GenBank/DDBJ databases">
        <authorList>
            <person name="Hellsten U."/>
            <person name="Grimwood J."/>
            <person name="Chapman J.A."/>
            <person name="Shapiro H."/>
            <person name="Aerts A."/>
            <person name="Otillar R.P."/>
            <person name="Terry A.Y."/>
            <person name="Boore J.L."/>
            <person name="Simakov O."/>
            <person name="Marletaz F."/>
            <person name="Cho S.-J."/>
            <person name="Edsinger-Gonzales E."/>
            <person name="Havlak P."/>
            <person name="Kuo D.-H."/>
            <person name="Larsson T."/>
            <person name="Lv J."/>
            <person name="Arendt D."/>
            <person name="Savage R."/>
            <person name="Osoegawa K."/>
            <person name="de Jong P."/>
            <person name="Lindberg D.R."/>
            <person name="Seaver E.C."/>
            <person name="Weisblat D.A."/>
            <person name="Putnam N.H."/>
            <person name="Grigoriev I.V."/>
            <person name="Rokhsar D.S."/>
        </authorList>
    </citation>
    <scope>NUCLEOTIDE SEQUENCE</scope>
</reference>
<dbReference type="EMBL" id="AMQM01000214">
    <property type="status" value="NOT_ANNOTATED_CDS"/>
    <property type="molecule type" value="Genomic_DNA"/>
</dbReference>
<feature type="region of interest" description="Disordered" evidence="1">
    <location>
        <begin position="52"/>
        <end position="85"/>
    </location>
</feature>
<evidence type="ECO:0000313" key="4">
    <source>
        <dbReference type="Proteomes" id="UP000015101"/>
    </source>
</evidence>
<dbReference type="CTD" id="20198237"/>
<accession>T1ENT7</accession>
<dbReference type="Proteomes" id="UP000015101">
    <property type="component" value="Unassembled WGS sequence"/>
</dbReference>
<protein>
    <submittedName>
        <fullName evidence="2 3">Uncharacterized protein</fullName>
    </submittedName>
</protein>
<dbReference type="RefSeq" id="XP_009009415.1">
    <property type="nucleotide sequence ID" value="XM_009011167.1"/>
</dbReference>
<name>T1ENT7_HELRO</name>
<dbReference type="EMBL" id="KB095811">
    <property type="protein sequence ID" value="ESO12695.1"/>
    <property type="molecule type" value="Genomic_DNA"/>
</dbReference>
<dbReference type="InParanoid" id="T1ENT7"/>
<proteinExistence type="predicted"/>